<name>A0A8S1BK38_ARCPL</name>
<evidence type="ECO:0000313" key="3">
    <source>
        <dbReference type="EMBL" id="CAB3258763.1"/>
    </source>
</evidence>
<keyword evidence="1" id="KW-0812">Transmembrane</keyword>
<keyword evidence="1" id="KW-0472">Membrane</keyword>
<dbReference type="Proteomes" id="UP000494106">
    <property type="component" value="Unassembled WGS sequence"/>
</dbReference>
<evidence type="ECO:0008006" key="6">
    <source>
        <dbReference type="Google" id="ProtNLM"/>
    </source>
</evidence>
<evidence type="ECO:0000313" key="2">
    <source>
        <dbReference type="EMBL" id="CAB3255179.1"/>
    </source>
</evidence>
<gene>
    <name evidence="2" type="ORF">APLA_LOCUS14758</name>
    <name evidence="3" type="ORF">APLA_LOCUS16381</name>
</gene>
<feature type="transmembrane region" description="Helical" evidence="1">
    <location>
        <begin position="149"/>
        <end position="169"/>
    </location>
</feature>
<reference evidence="4 5" key="1">
    <citation type="submission" date="2020-04" db="EMBL/GenBank/DDBJ databases">
        <authorList>
            <person name="Wallbank WR R."/>
            <person name="Pardo Diaz C."/>
            <person name="Kozak K."/>
            <person name="Martin S."/>
            <person name="Jiggins C."/>
            <person name="Moest M."/>
            <person name="Warren A I."/>
            <person name="Byers J.R.P. K."/>
            <person name="Montejo-Kovacevich G."/>
            <person name="Yen C E."/>
        </authorList>
    </citation>
    <scope>NUCLEOTIDE SEQUENCE [LARGE SCALE GENOMIC DNA]</scope>
</reference>
<accession>A0A8S1BK38</accession>
<proteinExistence type="predicted"/>
<organism evidence="3 5">
    <name type="scientific">Arctia plantaginis</name>
    <name type="common">Wood tiger moth</name>
    <name type="synonym">Phalaena plantaginis</name>
    <dbReference type="NCBI Taxonomy" id="874455"/>
    <lineage>
        <taxon>Eukaryota</taxon>
        <taxon>Metazoa</taxon>
        <taxon>Ecdysozoa</taxon>
        <taxon>Arthropoda</taxon>
        <taxon>Hexapoda</taxon>
        <taxon>Insecta</taxon>
        <taxon>Pterygota</taxon>
        <taxon>Neoptera</taxon>
        <taxon>Endopterygota</taxon>
        <taxon>Lepidoptera</taxon>
        <taxon>Glossata</taxon>
        <taxon>Ditrysia</taxon>
        <taxon>Noctuoidea</taxon>
        <taxon>Erebidae</taxon>
        <taxon>Arctiinae</taxon>
        <taxon>Arctia</taxon>
    </lineage>
</organism>
<sequence>MVASITSCVRSALSIRALMFVRLMTGLYFCVSSVRFVTLVARLYVVFYVTVQLQYYSNVVFDADFRTIIDYGFMLFQFIVTALVNFLLDGEYIFNFLREIRKIDYSMNNVVNDEIPMFRVILIFVILVKICVAITGCFIHKLYRSWRFFITYYVPTTSVAFTNVTRIMMFESLCHRMKAVRKRLERELSVAHRVEEGDDAMVHNLRNCMIIYKNILNTVHETEMPMKILVYALPAIFNTCLDTTYPFLPGIFVDMVNKEVDRMVLAVAKQLLVCRGTHWCNALKDAVQYLGVRRFRYTVWRVVSIDSSLVLSTASVATTYVLAMLQFMHIYN</sequence>
<feature type="transmembrane region" description="Helical" evidence="1">
    <location>
        <begin position="118"/>
        <end position="143"/>
    </location>
</feature>
<dbReference type="AlphaFoldDB" id="A0A8S1BK38"/>
<evidence type="ECO:0000256" key="1">
    <source>
        <dbReference type="SAM" id="Phobius"/>
    </source>
</evidence>
<evidence type="ECO:0000313" key="4">
    <source>
        <dbReference type="Proteomes" id="UP000494106"/>
    </source>
</evidence>
<dbReference type="EMBL" id="CADEBD010000665">
    <property type="protein sequence ID" value="CAB3258763.1"/>
    <property type="molecule type" value="Genomic_DNA"/>
</dbReference>
<keyword evidence="1" id="KW-1133">Transmembrane helix</keyword>
<comment type="caution">
    <text evidence="3">The sequence shown here is derived from an EMBL/GenBank/DDBJ whole genome shotgun (WGS) entry which is preliminary data.</text>
</comment>
<keyword evidence="4" id="KW-1185">Reference proteome</keyword>
<feature type="transmembrane region" description="Helical" evidence="1">
    <location>
        <begin position="309"/>
        <end position="331"/>
    </location>
</feature>
<protein>
    <recommendedName>
        <fullName evidence="6">Gustatory receptor</fullName>
    </recommendedName>
</protein>
<feature type="transmembrane region" description="Helical" evidence="1">
    <location>
        <begin position="26"/>
        <end position="51"/>
    </location>
</feature>
<dbReference type="Proteomes" id="UP000494256">
    <property type="component" value="Unassembled WGS sequence"/>
</dbReference>
<evidence type="ECO:0000313" key="5">
    <source>
        <dbReference type="Proteomes" id="UP000494256"/>
    </source>
</evidence>
<dbReference type="EMBL" id="CADEBC010000570">
    <property type="protein sequence ID" value="CAB3255179.1"/>
    <property type="molecule type" value="Genomic_DNA"/>
</dbReference>
<dbReference type="OrthoDB" id="7477935at2759"/>
<feature type="transmembrane region" description="Helical" evidence="1">
    <location>
        <begin position="71"/>
        <end position="97"/>
    </location>
</feature>